<protein>
    <recommendedName>
        <fullName evidence="4">Lipoprotein</fullName>
    </recommendedName>
</protein>
<dbReference type="PROSITE" id="PS51257">
    <property type="entry name" value="PROKAR_LIPOPROTEIN"/>
    <property type="match status" value="1"/>
</dbReference>
<dbReference type="AlphaFoldDB" id="A0A7W3XW82"/>
<evidence type="ECO:0008006" key="4">
    <source>
        <dbReference type="Google" id="ProtNLM"/>
    </source>
</evidence>
<accession>A0A7W3XW82</accession>
<evidence type="ECO:0000313" key="3">
    <source>
        <dbReference type="Proteomes" id="UP000530234"/>
    </source>
</evidence>
<keyword evidence="1" id="KW-0732">Signal</keyword>
<dbReference type="EMBL" id="VKHS01000129">
    <property type="protein sequence ID" value="MBB0229491.1"/>
    <property type="molecule type" value="Genomic_DNA"/>
</dbReference>
<feature type="chain" id="PRO_5038799014" description="Lipoprotein" evidence="1">
    <location>
        <begin position="23"/>
        <end position="184"/>
    </location>
</feature>
<organism evidence="2 3">
    <name type="scientific">Streptomyces calidiresistens</name>
    <dbReference type="NCBI Taxonomy" id="1485586"/>
    <lineage>
        <taxon>Bacteria</taxon>
        <taxon>Bacillati</taxon>
        <taxon>Actinomycetota</taxon>
        <taxon>Actinomycetes</taxon>
        <taxon>Kitasatosporales</taxon>
        <taxon>Streptomycetaceae</taxon>
        <taxon>Streptomyces</taxon>
    </lineage>
</organism>
<name>A0A7W3XW82_9ACTN</name>
<sequence>MHRLTRSLITATAAAAALLLSACDTNSSSQSREAETRQSGYDRLVDRQPAGSMAYSPTRETINAWIDTWDEPGKLAFVYIQNGAGYGYFVTVGPPVSYCAMLTPNYEIRTPYQSPVVVPAPGVDGAYYSGGQCNAYYAIDATTGAYLEFTIGANQSFFLYDQPMDLPAFVDATPLGPTRVDDLD</sequence>
<comment type="caution">
    <text evidence="2">The sequence shown here is derived from an EMBL/GenBank/DDBJ whole genome shotgun (WGS) entry which is preliminary data.</text>
</comment>
<feature type="signal peptide" evidence="1">
    <location>
        <begin position="1"/>
        <end position="22"/>
    </location>
</feature>
<dbReference type="RefSeq" id="WP_182662025.1">
    <property type="nucleotide sequence ID" value="NZ_VKHS01000129.1"/>
</dbReference>
<evidence type="ECO:0000256" key="1">
    <source>
        <dbReference type="SAM" id="SignalP"/>
    </source>
</evidence>
<reference evidence="3" key="1">
    <citation type="submission" date="2019-10" db="EMBL/GenBank/DDBJ databases">
        <title>Streptomyces sp. nov., a novel actinobacterium isolated from alkaline environment.</title>
        <authorList>
            <person name="Golinska P."/>
        </authorList>
    </citation>
    <scope>NUCLEOTIDE SEQUENCE [LARGE SCALE GENOMIC DNA]</scope>
    <source>
        <strain evidence="3">DSM 42108</strain>
    </source>
</reference>
<evidence type="ECO:0000313" key="2">
    <source>
        <dbReference type="EMBL" id="MBB0229491.1"/>
    </source>
</evidence>
<gene>
    <name evidence="2" type="ORF">FOE67_08180</name>
</gene>
<dbReference type="Proteomes" id="UP000530234">
    <property type="component" value="Unassembled WGS sequence"/>
</dbReference>
<keyword evidence="3" id="KW-1185">Reference proteome</keyword>
<proteinExistence type="predicted"/>